<accession>A0ABY7VUH6</accession>
<keyword evidence="1" id="KW-0732">Signal</keyword>
<dbReference type="EMBL" id="CP117812">
    <property type="protein sequence ID" value="WDE97863.1"/>
    <property type="molecule type" value="Genomic_DNA"/>
</dbReference>
<organism evidence="2 3">
    <name type="scientific">Lentisphaera profundi</name>
    <dbReference type="NCBI Taxonomy" id="1658616"/>
    <lineage>
        <taxon>Bacteria</taxon>
        <taxon>Pseudomonadati</taxon>
        <taxon>Lentisphaerota</taxon>
        <taxon>Lentisphaeria</taxon>
        <taxon>Lentisphaerales</taxon>
        <taxon>Lentisphaeraceae</taxon>
        <taxon>Lentisphaera</taxon>
    </lineage>
</organism>
<proteinExistence type="predicted"/>
<reference evidence="2 3" key="1">
    <citation type="submission" date="2023-02" db="EMBL/GenBank/DDBJ databases">
        <title>Genome sequence of Lentisphaera profundi SAORIC-696.</title>
        <authorList>
            <person name="Kim e."/>
            <person name="Cho J.-C."/>
            <person name="Choi A."/>
            <person name="Kang I."/>
        </authorList>
    </citation>
    <scope>NUCLEOTIDE SEQUENCE [LARGE SCALE GENOMIC DNA]</scope>
    <source>
        <strain evidence="2 3">SAORIC-696</strain>
    </source>
</reference>
<dbReference type="NCBIfam" id="TIGR02001">
    <property type="entry name" value="gcw_chp"/>
    <property type="match status" value="1"/>
</dbReference>
<evidence type="ECO:0000256" key="1">
    <source>
        <dbReference type="SAM" id="SignalP"/>
    </source>
</evidence>
<feature type="signal peptide" evidence="1">
    <location>
        <begin position="1"/>
        <end position="19"/>
    </location>
</feature>
<dbReference type="RefSeq" id="WP_274152511.1">
    <property type="nucleotide sequence ID" value="NZ_CP117812.1"/>
</dbReference>
<protein>
    <submittedName>
        <fullName evidence="2">TorF family putative porin</fullName>
    </submittedName>
</protein>
<sequence>MTKKFIFALLTASSFAAIAQEEAPAAEMTTSEESALSLNATIGYTSRYVWRGLTFGKESAQADISATYDAGDIGSFNLGLWGTLDLTDEVNDEELNFTEVDIYAGWEKSFDIITLGAGVINYQFPGETGSGNAATTEVYASVALDVILAPSVTVYYDVEEADGDAIYVSTGIGHDFDLGFSTLSVGGAIGWANSDGGDFLYGSGDGFTDVAATVSLNFDLTESLSMSPFVSYTALIEDAKDANGNDNEEIFGGINLSYSF</sequence>
<name>A0ABY7VUH6_9BACT</name>
<dbReference type="Pfam" id="PF09694">
    <property type="entry name" value="Gcw_chp"/>
    <property type="match status" value="1"/>
</dbReference>
<keyword evidence="3" id="KW-1185">Reference proteome</keyword>
<feature type="chain" id="PRO_5045779976" evidence="1">
    <location>
        <begin position="20"/>
        <end position="260"/>
    </location>
</feature>
<dbReference type="InterPro" id="IPR010239">
    <property type="entry name" value="CHP02001"/>
</dbReference>
<evidence type="ECO:0000313" key="3">
    <source>
        <dbReference type="Proteomes" id="UP001214250"/>
    </source>
</evidence>
<evidence type="ECO:0000313" key="2">
    <source>
        <dbReference type="EMBL" id="WDE97863.1"/>
    </source>
</evidence>
<gene>
    <name evidence="2" type="ORF">PQO03_18725</name>
</gene>
<dbReference type="Proteomes" id="UP001214250">
    <property type="component" value="Chromosome 2"/>
</dbReference>